<evidence type="ECO:0000256" key="2">
    <source>
        <dbReference type="ARBA" id="ARBA00022723"/>
    </source>
</evidence>
<dbReference type="PANTHER" id="PTHR42648">
    <property type="entry name" value="TRANSPOSASE, PUTATIVE-RELATED"/>
    <property type="match status" value="1"/>
</dbReference>
<dbReference type="GO" id="GO:0006508">
    <property type="term" value="P:proteolysis"/>
    <property type="evidence" value="ECO:0007669"/>
    <property type="project" value="UniProtKB-KW"/>
</dbReference>
<accession>A0AAD4WK38</accession>
<dbReference type="SUPFAM" id="SSF56672">
    <property type="entry name" value="DNA/RNA polymerases"/>
    <property type="match status" value="1"/>
</dbReference>
<dbReference type="InterPro" id="IPR057670">
    <property type="entry name" value="SH3_retrovirus"/>
</dbReference>
<protein>
    <recommendedName>
        <fullName evidence="5">Integrase catalytic domain-containing protein</fullName>
    </recommendedName>
</protein>
<dbReference type="GO" id="GO:0004190">
    <property type="term" value="F:aspartic-type endopeptidase activity"/>
    <property type="evidence" value="ECO:0007669"/>
    <property type="project" value="UniProtKB-KW"/>
</dbReference>
<dbReference type="AlphaFoldDB" id="A0AAD4WK38"/>
<dbReference type="InterPro" id="IPR054722">
    <property type="entry name" value="PolX-like_BBD"/>
</dbReference>
<proteinExistence type="predicted"/>
<dbReference type="PROSITE" id="PS50994">
    <property type="entry name" value="INTEGRASE"/>
    <property type="match status" value="1"/>
</dbReference>
<keyword evidence="4" id="KW-0378">Hydrolase</keyword>
<dbReference type="GO" id="GO:0015074">
    <property type="term" value="P:DNA integration"/>
    <property type="evidence" value="ECO:0007669"/>
    <property type="project" value="InterPro"/>
</dbReference>
<dbReference type="GO" id="GO:0003676">
    <property type="term" value="F:nucleic acid binding"/>
    <property type="evidence" value="ECO:0007669"/>
    <property type="project" value="InterPro"/>
</dbReference>
<name>A0AAD4WK38_PRUDU</name>
<dbReference type="InterPro" id="IPR012337">
    <property type="entry name" value="RNaseH-like_sf"/>
</dbReference>
<gene>
    <name evidence="6" type="ORF">L3X38_012772</name>
</gene>
<dbReference type="CDD" id="cd09272">
    <property type="entry name" value="RNase_HI_RT_Ty1"/>
    <property type="match status" value="1"/>
</dbReference>
<organism evidence="6 7">
    <name type="scientific">Prunus dulcis</name>
    <name type="common">Almond</name>
    <name type="synonym">Amygdalus dulcis</name>
    <dbReference type="NCBI Taxonomy" id="3755"/>
    <lineage>
        <taxon>Eukaryota</taxon>
        <taxon>Viridiplantae</taxon>
        <taxon>Streptophyta</taxon>
        <taxon>Embryophyta</taxon>
        <taxon>Tracheophyta</taxon>
        <taxon>Spermatophyta</taxon>
        <taxon>Magnoliopsida</taxon>
        <taxon>eudicotyledons</taxon>
        <taxon>Gunneridae</taxon>
        <taxon>Pentapetalae</taxon>
        <taxon>rosids</taxon>
        <taxon>fabids</taxon>
        <taxon>Rosales</taxon>
        <taxon>Rosaceae</taxon>
        <taxon>Amygdaloideae</taxon>
        <taxon>Amygdaleae</taxon>
        <taxon>Prunus</taxon>
    </lineage>
</organism>
<dbReference type="InterPro" id="IPR001584">
    <property type="entry name" value="Integrase_cat-core"/>
</dbReference>
<dbReference type="InterPro" id="IPR043502">
    <property type="entry name" value="DNA/RNA_pol_sf"/>
</dbReference>
<dbReference type="InterPro" id="IPR039537">
    <property type="entry name" value="Retrotran_Ty1/copia-like"/>
</dbReference>
<evidence type="ECO:0000256" key="4">
    <source>
        <dbReference type="ARBA" id="ARBA00022801"/>
    </source>
</evidence>
<keyword evidence="7" id="KW-1185">Reference proteome</keyword>
<dbReference type="InterPro" id="IPR036397">
    <property type="entry name" value="RNaseH_sf"/>
</dbReference>
<dbReference type="EMBL" id="JAJFAZ020000002">
    <property type="protein sequence ID" value="KAI5344895.1"/>
    <property type="molecule type" value="Genomic_DNA"/>
</dbReference>
<evidence type="ECO:0000313" key="7">
    <source>
        <dbReference type="Proteomes" id="UP001054821"/>
    </source>
</evidence>
<dbReference type="Pfam" id="PF22936">
    <property type="entry name" value="Pol_BBD"/>
    <property type="match status" value="1"/>
</dbReference>
<dbReference type="Proteomes" id="UP001054821">
    <property type="component" value="Chromosome 2"/>
</dbReference>
<dbReference type="PANTHER" id="PTHR42648:SF18">
    <property type="entry name" value="RETROTRANSPOSON, UNCLASSIFIED-LIKE PROTEIN"/>
    <property type="match status" value="1"/>
</dbReference>
<dbReference type="Gene3D" id="3.30.420.10">
    <property type="entry name" value="Ribonuclease H-like superfamily/Ribonuclease H"/>
    <property type="match status" value="1"/>
</dbReference>
<dbReference type="Pfam" id="PF25597">
    <property type="entry name" value="SH3_retrovirus"/>
    <property type="match status" value="1"/>
</dbReference>
<evidence type="ECO:0000256" key="1">
    <source>
        <dbReference type="ARBA" id="ARBA00022670"/>
    </source>
</evidence>
<comment type="caution">
    <text evidence="6">The sequence shown here is derived from an EMBL/GenBank/DDBJ whole genome shotgun (WGS) entry which is preliminary data.</text>
</comment>
<sequence>MSSHESLLINVDTNVTAKVKMGTGELVQATEKGTLVITTKYGPRHIKEVMLVPSLDENLLSVGQMVEHGYFMLFGNSLVEIFDDKSLDHLVARVPMTGNRCFPLSLKYEKSVAMKDMVYGLPEIGNVERICQGCATGKAHREAFGKEETWRASVPLELVHSDVCGPMQTTTIGGNKYFLTFIDDCTRMCWVYFMQFKSEMFNIFKKFKAMVELQSGYKIKKLRSDRGGEYTSIEFLQFCDEIGLERQLTVAYSPQQNGVAERKNRTIVEISKAMMNEKKLPYMFWGEAMNTAVYIQNRCPTKALNNTTPFEAFSGRRPGIKHLRVFGSICFCHIPSQLRYKLADSAVKRTCVGYGKCEKGYRVYNLQTKKITVSRSVIFYEGALWDWDKQTIEYITIPMNFEDNPRSTEEEYEVTASSTPATQLENISSSVEMITDASNVDSLDESPSSTPMKLRDITEIYNHGIDFNETFAPVARLDTIRTLIALAAQKGWKLYKLDVKSAFLNGVLKEEVYVDQLDGFVVPNYEDKVYKLKKALYGLKQAPRAWYEEINAYLISCGYVRSTSEATLYCKTKEESGTLIVSIYVDDIVYTESSGELIAEFKSEMMRRYEMTDLGLLYHFLGMVVIQTKSCIFINQKKYALTLLNKFLLKQCKPVSTPLVASEKLCKEDGSNPADESEYRQIVGSLLYLTTTRPDIMFATSLLARFMHCPTKKHCGTAKRVLRYIQGTIELGIEYQKGKEGVLIGFCDSDWSGSQDDMRSTSGYAFSFGSGVFSWASVKQHSVALSTAEAEYVSASEATTQAIWLRFVLEDFGESQADATPLMVDNTSTIAMTRNPVFHQKTKHINRGYHFI</sequence>
<dbReference type="SUPFAM" id="SSF53098">
    <property type="entry name" value="Ribonuclease H-like"/>
    <property type="match status" value="1"/>
</dbReference>
<evidence type="ECO:0000256" key="3">
    <source>
        <dbReference type="ARBA" id="ARBA00022750"/>
    </source>
</evidence>
<keyword evidence="1" id="KW-0645">Protease</keyword>
<evidence type="ECO:0000259" key="5">
    <source>
        <dbReference type="PROSITE" id="PS50994"/>
    </source>
</evidence>
<dbReference type="Pfam" id="PF07727">
    <property type="entry name" value="RVT_2"/>
    <property type="match status" value="1"/>
</dbReference>
<reference evidence="6 7" key="1">
    <citation type="journal article" date="2022" name="G3 (Bethesda)">
        <title>Whole-genome sequence and methylome profiling of the almond [Prunus dulcis (Mill.) D.A. Webb] cultivar 'Nonpareil'.</title>
        <authorList>
            <person name="D'Amico-Willman K.M."/>
            <person name="Ouma W.Z."/>
            <person name="Meulia T."/>
            <person name="Sideli G.M."/>
            <person name="Gradziel T.M."/>
            <person name="Fresnedo-Ramirez J."/>
        </authorList>
    </citation>
    <scope>NUCLEOTIDE SEQUENCE [LARGE SCALE GENOMIC DNA]</scope>
    <source>
        <strain evidence="6">Clone GOH B32 T37-40</strain>
    </source>
</reference>
<feature type="domain" description="Integrase catalytic" evidence="5">
    <location>
        <begin position="151"/>
        <end position="317"/>
    </location>
</feature>
<dbReference type="Pfam" id="PF00665">
    <property type="entry name" value="rve"/>
    <property type="match status" value="1"/>
</dbReference>
<dbReference type="GO" id="GO:0046872">
    <property type="term" value="F:metal ion binding"/>
    <property type="evidence" value="ECO:0007669"/>
    <property type="project" value="UniProtKB-KW"/>
</dbReference>
<keyword evidence="2" id="KW-0479">Metal-binding</keyword>
<dbReference type="InterPro" id="IPR013103">
    <property type="entry name" value="RVT_2"/>
</dbReference>
<keyword evidence="3" id="KW-0064">Aspartyl protease</keyword>
<evidence type="ECO:0000313" key="6">
    <source>
        <dbReference type="EMBL" id="KAI5344895.1"/>
    </source>
</evidence>